<proteinExistence type="predicted"/>
<dbReference type="KEGG" id="cgt:cgR_2692"/>
<protein>
    <submittedName>
        <fullName evidence="1">Uncharacterized protein</fullName>
    </submittedName>
</protein>
<sequence length="271" mass="29329">MLTPDAARHRDFYYLNACTASANCRAPASTASNHDPEAASSALSLTCFSSVIGTPKCFATSTSAAPSMSQREARVARWLRVSESEINEFPVAKLATGKCPLVAKVEPFGHGFPVISAISSLLKSCCRTYSISYTPARPSTKAPAVPILMIRAGSTSRVASSLVRIIAAAVVPIPVTTKSIPSGRCATSSVVADTKRVPVMVNQHRTTKRLQAELFQSCFKQIPSKKSIKALKRPVQNSCFELFGVTKIEPKNRISFQQLWIFSPNSCFKQL</sequence>
<gene>
    <name evidence="1" type="ordered locus">cgR_2692</name>
</gene>
<accession>A0AB72VDU5</accession>
<name>A0AB72VDU5_CORGB</name>
<dbReference type="EMBL" id="AP009044">
    <property type="protein sequence ID" value="BAF55708.1"/>
    <property type="molecule type" value="Genomic_DNA"/>
</dbReference>
<dbReference type="Proteomes" id="UP000006698">
    <property type="component" value="Chromosome"/>
</dbReference>
<reference evidence="1" key="1">
    <citation type="journal article" date="2007" name="Microbiology">
        <title>Comparative analysis of the Corynebacterium glutamicum group and complete genome sequence of strain R.</title>
        <authorList>
            <person name="Yukawa H."/>
            <person name="Omumasaba C.A."/>
            <person name="Nonaka H."/>
            <person name="Kos P."/>
            <person name="Okai N."/>
            <person name="Suzuki N."/>
            <person name="Suda M."/>
            <person name="Tsuge Y."/>
            <person name="Watanabe J."/>
            <person name="Ikeda Y."/>
            <person name="Vertes A.A."/>
            <person name="Inui M."/>
        </authorList>
    </citation>
    <scope>NUCLEOTIDE SEQUENCE</scope>
    <source>
        <strain evidence="1">R</strain>
    </source>
</reference>
<evidence type="ECO:0000313" key="1">
    <source>
        <dbReference type="EMBL" id="BAF55708.1"/>
    </source>
</evidence>
<organism evidence="1">
    <name type="scientific">Corynebacterium glutamicum (strain R)</name>
    <dbReference type="NCBI Taxonomy" id="340322"/>
    <lineage>
        <taxon>Bacteria</taxon>
        <taxon>Bacillati</taxon>
        <taxon>Actinomycetota</taxon>
        <taxon>Actinomycetes</taxon>
        <taxon>Mycobacteriales</taxon>
        <taxon>Corynebacteriaceae</taxon>
        <taxon>Corynebacterium</taxon>
    </lineage>
</organism>
<dbReference type="AlphaFoldDB" id="A0AB72VDU5"/>